<organism evidence="1 2">
    <name type="scientific">Dovyalis caffra</name>
    <dbReference type="NCBI Taxonomy" id="77055"/>
    <lineage>
        <taxon>Eukaryota</taxon>
        <taxon>Viridiplantae</taxon>
        <taxon>Streptophyta</taxon>
        <taxon>Embryophyta</taxon>
        <taxon>Tracheophyta</taxon>
        <taxon>Spermatophyta</taxon>
        <taxon>Magnoliopsida</taxon>
        <taxon>eudicotyledons</taxon>
        <taxon>Gunneridae</taxon>
        <taxon>Pentapetalae</taxon>
        <taxon>rosids</taxon>
        <taxon>fabids</taxon>
        <taxon>Malpighiales</taxon>
        <taxon>Salicaceae</taxon>
        <taxon>Flacourtieae</taxon>
        <taxon>Dovyalis</taxon>
    </lineage>
</organism>
<dbReference type="AlphaFoldDB" id="A0AAV1QPC1"/>
<evidence type="ECO:0000313" key="2">
    <source>
        <dbReference type="Proteomes" id="UP001314170"/>
    </source>
</evidence>
<reference evidence="1 2" key="1">
    <citation type="submission" date="2024-01" db="EMBL/GenBank/DDBJ databases">
        <authorList>
            <person name="Waweru B."/>
        </authorList>
    </citation>
    <scope>NUCLEOTIDE SEQUENCE [LARGE SCALE GENOMIC DNA]</scope>
</reference>
<gene>
    <name evidence="1" type="ORF">DCAF_LOCUS231</name>
</gene>
<dbReference type="Proteomes" id="UP001314170">
    <property type="component" value="Unassembled WGS sequence"/>
</dbReference>
<sequence length="84" mass="9314">MTSLPSAVVSVREGTSTPLDTLNFLSSKNNSSAFEAFAQSEKPLSEMTYQVMKLKLLAIIFRNKFLADCQTFKVPTTTLNYAND</sequence>
<name>A0AAV1QPC1_9ROSI</name>
<proteinExistence type="predicted"/>
<dbReference type="EMBL" id="CAWUPB010000027">
    <property type="protein sequence ID" value="CAK7322620.1"/>
    <property type="molecule type" value="Genomic_DNA"/>
</dbReference>
<evidence type="ECO:0000313" key="1">
    <source>
        <dbReference type="EMBL" id="CAK7322620.1"/>
    </source>
</evidence>
<comment type="caution">
    <text evidence="1">The sequence shown here is derived from an EMBL/GenBank/DDBJ whole genome shotgun (WGS) entry which is preliminary data.</text>
</comment>
<keyword evidence="2" id="KW-1185">Reference proteome</keyword>
<protein>
    <submittedName>
        <fullName evidence="1">Uncharacterized protein</fullName>
    </submittedName>
</protein>
<accession>A0AAV1QPC1</accession>